<evidence type="ECO:0000259" key="4">
    <source>
        <dbReference type="PROSITE" id="PS50048"/>
    </source>
</evidence>
<evidence type="ECO:0000256" key="1">
    <source>
        <dbReference type="ARBA" id="ARBA00022723"/>
    </source>
</evidence>
<dbReference type="Pfam" id="PF00172">
    <property type="entry name" value="Zn_clus"/>
    <property type="match status" value="1"/>
</dbReference>
<feature type="compositionally biased region" description="Polar residues" evidence="3">
    <location>
        <begin position="116"/>
        <end position="129"/>
    </location>
</feature>
<evidence type="ECO:0000256" key="2">
    <source>
        <dbReference type="ARBA" id="ARBA00023242"/>
    </source>
</evidence>
<dbReference type="GO" id="GO:0008270">
    <property type="term" value="F:zinc ion binding"/>
    <property type="evidence" value="ECO:0007669"/>
    <property type="project" value="InterPro"/>
</dbReference>
<dbReference type="AlphaFoldDB" id="A0A136IUU0"/>
<dbReference type="InterPro" id="IPR001138">
    <property type="entry name" value="Zn2Cys6_DnaBD"/>
</dbReference>
<dbReference type="EMBL" id="KQ964258">
    <property type="protein sequence ID" value="KXJ88613.1"/>
    <property type="molecule type" value="Genomic_DNA"/>
</dbReference>
<feature type="compositionally biased region" description="Polar residues" evidence="3">
    <location>
        <begin position="626"/>
        <end position="643"/>
    </location>
</feature>
<feature type="region of interest" description="Disordered" evidence="3">
    <location>
        <begin position="116"/>
        <end position="148"/>
    </location>
</feature>
<dbReference type="Gene3D" id="4.10.240.10">
    <property type="entry name" value="Zn(2)-C6 fungal-type DNA-binding domain"/>
    <property type="match status" value="1"/>
</dbReference>
<dbReference type="GO" id="GO:0000981">
    <property type="term" value="F:DNA-binding transcription factor activity, RNA polymerase II-specific"/>
    <property type="evidence" value="ECO:0007669"/>
    <property type="project" value="InterPro"/>
</dbReference>
<accession>A0A136IUU0</accession>
<reference evidence="6" key="1">
    <citation type="submission" date="2016-02" db="EMBL/GenBank/DDBJ databases">
        <title>Draft genome sequence of Microdochium bolleyi, a fungal endophyte of beachgrass.</title>
        <authorList>
            <consortium name="DOE Joint Genome Institute"/>
            <person name="David A.S."/>
            <person name="May G."/>
            <person name="Haridas S."/>
            <person name="Lim J."/>
            <person name="Wang M."/>
            <person name="Labutti K."/>
            <person name="Lipzen A."/>
            <person name="Barry K."/>
            <person name="Grigoriev I.V."/>
        </authorList>
    </citation>
    <scope>NUCLEOTIDE SEQUENCE [LARGE SCALE GENOMIC DNA]</scope>
    <source>
        <strain evidence="6">J235TASD1</strain>
    </source>
</reference>
<proteinExistence type="predicted"/>
<dbReference type="GO" id="GO:0003677">
    <property type="term" value="F:DNA binding"/>
    <property type="evidence" value="ECO:0007669"/>
    <property type="project" value="InterPro"/>
</dbReference>
<feature type="compositionally biased region" description="Basic residues" evidence="3">
    <location>
        <begin position="701"/>
        <end position="714"/>
    </location>
</feature>
<gene>
    <name evidence="5" type="ORF">Micbo1qcDRAFT_138397</name>
</gene>
<keyword evidence="1" id="KW-0479">Metal-binding</keyword>
<dbReference type="InterPro" id="IPR050987">
    <property type="entry name" value="AtrR-like"/>
</dbReference>
<keyword evidence="6" id="KW-1185">Reference proteome</keyword>
<protein>
    <recommendedName>
        <fullName evidence="4">Zn(2)-C6 fungal-type domain-containing protein</fullName>
    </recommendedName>
</protein>
<dbReference type="InterPro" id="IPR007219">
    <property type="entry name" value="XnlR_reg_dom"/>
</dbReference>
<organism evidence="5 6">
    <name type="scientific">Microdochium bolleyi</name>
    <dbReference type="NCBI Taxonomy" id="196109"/>
    <lineage>
        <taxon>Eukaryota</taxon>
        <taxon>Fungi</taxon>
        <taxon>Dikarya</taxon>
        <taxon>Ascomycota</taxon>
        <taxon>Pezizomycotina</taxon>
        <taxon>Sordariomycetes</taxon>
        <taxon>Xylariomycetidae</taxon>
        <taxon>Xylariales</taxon>
        <taxon>Microdochiaceae</taxon>
        <taxon>Microdochium</taxon>
    </lineage>
</organism>
<dbReference type="Proteomes" id="UP000070501">
    <property type="component" value="Unassembled WGS sequence"/>
</dbReference>
<dbReference type="SMART" id="SM00066">
    <property type="entry name" value="GAL4"/>
    <property type="match status" value="1"/>
</dbReference>
<feature type="region of interest" description="Disordered" evidence="3">
    <location>
        <begin position="626"/>
        <end position="658"/>
    </location>
</feature>
<feature type="domain" description="Zn(2)-C6 fungal-type" evidence="4">
    <location>
        <begin position="35"/>
        <end position="64"/>
    </location>
</feature>
<dbReference type="STRING" id="196109.A0A136IUU0"/>
<evidence type="ECO:0000313" key="5">
    <source>
        <dbReference type="EMBL" id="KXJ88613.1"/>
    </source>
</evidence>
<dbReference type="CDD" id="cd00067">
    <property type="entry name" value="GAL4"/>
    <property type="match status" value="1"/>
</dbReference>
<dbReference type="InterPro" id="IPR036864">
    <property type="entry name" value="Zn2-C6_fun-type_DNA-bd_sf"/>
</dbReference>
<dbReference type="Pfam" id="PF04082">
    <property type="entry name" value="Fungal_trans"/>
    <property type="match status" value="1"/>
</dbReference>
<evidence type="ECO:0000313" key="6">
    <source>
        <dbReference type="Proteomes" id="UP000070501"/>
    </source>
</evidence>
<dbReference type="PANTHER" id="PTHR46910">
    <property type="entry name" value="TRANSCRIPTION FACTOR PDR1"/>
    <property type="match status" value="1"/>
</dbReference>
<keyword evidence="2" id="KW-0539">Nucleus</keyword>
<dbReference type="PROSITE" id="PS50048">
    <property type="entry name" value="ZN2_CY6_FUNGAL_2"/>
    <property type="match status" value="1"/>
</dbReference>
<sequence>MGRSAGAANSPAARLPVNHRRHKVPAEQRKRVATACNSCNLRRIKCSGEKPCLQCRNGTRECEYPTQIEKVAVPRTEIDNLRARCAQLEQCLEQAVPDPTKRHELVARAALSQRSVYQSSGSDATSRTADAQEEETAPNDGRLLADPDGTSRYLGSTSGATFLDLVKEFMRTIFPLAWPNVQISGGEFLSSLGQYQTGDSRPLEEPDVDTTVLPSKQDMSKMMVHLSFFVQDGGGDFASGGIYYWGNLDASMFDAMTFNHNTDPRILRRLALFHAAFALNSQLQMPTKTTGADGIGDVHFARAKKLLGNPLDTTHSTVSDIPVLTLMALYLIEMNRRDAAYMYISWGIHLAVMHGVHIGGWVDEQGRRAFWTLYILDRWLSCLMGRPPCLVDEAIKLPLPQDYRGLPASKGLKAHVELMKICGYIVCNTYRIAPNEYDGFSTSSRIEKALSNLRKWKANLAPELTLSEDGRSYDRATCELHMFYNQLLILTIRPIFFVAVKKTVADKFIERDWSLKGHSHYQHIQDCIATARNNIKLGRWVRDLSMTKKLLSQDLHHIFNAAIILLLNQLLDDNLGAQDSLDILFVIDVFKDESYGDRRDYPKDCARVLEDLKALILKLRNQSLDDQGMRNSNTNSGNQTMSTDRPMYDANGRQPLPTAPSVVARQTQAMAAAAAVAPPSHQQMVTAQQQQQQQQQQQHQQHQHHQQNQHHQHQINHSATPVTTAYDVGYIINQDIPANLLNAHPQLAYGNNALYNVLHGWMDYDDLGFYNHRLG</sequence>
<evidence type="ECO:0000256" key="3">
    <source>
        <dbReference type="SAM" id="MobiDB-lite"/>
    </source>
</evidence>
<dbReference type="InParanoid" id="A0A136IUU0"/>
<feature type="compositionally biased region" description="Low complexity" evidence="3">
    <location>
        <begin position="688"/>
        <end position="700"/>
    </location>
</feature>
<dbReference type="PANTHER" id="PTHR46910:SF39">
    <property type="entry name" value="ZN(II)2CYS6 TRANSCRIPTION FACTOR (EUROFUNG)"/>
    <property type="match status" value="1"/>
</dbReference>
<name>A0A136IUU0_9PEZI</name>
<dbReference type="OrthoDB" id="3266505at2759"/>
<dbReference type="GO" id="GO:0006351">
    <property type="term" value="P:DNA-templated transcription"/>
    <property type="evidence" value="ECO:0007669"/>
    <property type="project" value="InterPro"/>
</dbReference>
<dbReference type="SMART" id="SM00906">
    <property type="entry name" value="Fungal_trans"/>
    <property type="match status" value="1"/>
</dbReference>
<dbReference type="SUPFAM" id="SSF57701">
    <property type="entry name" value="Zn2/Cys6 DNA-binding domain"/>
    <property type="match status" value="1"/>
</dbReference>
<dbReference type="CDD" id="cd12148">
    <property type="entry name" value="fungal_TF_MHR"/>
    <property type="match status" value="1"/>
</dbReference>
<feature type="region of interest" description="Disordered" evidence="3">
    <location>
        <begin position="670"/>
        <end position="716"/>
    </location>
</feature>